<sequence>MNYVAAPQMSLHRNSIKPRISSQLAVIFITLAPQK</sequence>
<name>A0A2P2KJU8_RHIMU</name>
<protein>
    <submittedName>
        <fullName evidence="1">Uncharacterized protein</fullName>
    </submittedName>
</protein>
<proteinExistence type="predicted"/>
<dbReference type="AlphaFoldDB" id="A0A2P2KJU8"/>
<organism evidence="1">
    <name type="scientific">Rhizophora mucronata</name>
    <name type="common">Asiatic mangrove</name>
    <dbReference type="NCBI Taxonomy" id="61149"/>
    <lineage>
        <taxon>Eukaryota</taxon>
        <taxon>Viridiplantae</taxon>
        <taxon>Streptophyta</taxon>
        <taxon>Embryophyta</taxon>
        <taxon>Tracheophyta</taxon>
        <taxon>Spermatophyta</taxon>
        <taxon>Magnoliopsida</taxon>
        <taxon>eudicotyledons</taxon>
        <taxon>Gunneridae</taxon>
        <taxon>Pentapetalae</taxon>
        <taxon>rosids</taxon>
        <taxon>fabids</taxon>
        <taxon>Malpighiales</taxon>
        <taxon>Rhizophoraceae</taxon>
        <taxon>Rhizophora</taxon>
    </lineage>
</organism>
<dbReference type="EMBL" id="GGEC01025494">
    <property type="protein sequence ID" value="MBX05978.1"/>
    <property type="molecule type" value="Transcribed_RNA"/>
</dbReference>
<evidence type="ECO:0000313" key="1">
    <source>
        <dbReference type="EMBL" id="MBX05978.1"/>
    </source>
</evidence>
<reference evidence="1" key="1">
    <citation type="submission" date="2018-02" db="EMBL/GenBank/DDBJ databases">
        <title>Rhizophora mucronata_Transcriptome.</title>
        <authorList>
            <person name="Meera S.P."/>
            <person name="Sreeshan A."/>
            <person name="Augustine A."/>
        </authorList>
    </citation>
    <scope>NUCLEOTIDE SEQUENCE</scope>
    <source>
        <tissue evidence="1">Leaf</tissue>
    </source>
</reference>
<accession>A0A2P2KJU8</accession>